<dbReference type="PRINTS" id="PR01438">
    <property type="entry name" value="UNVRSLSTRESS"/>
</dbReference>
<dbReference type="RefSeq" id="WP_223094398.1">
    <property type="nucleotide sequence ID" value="NZ_CP061913.1"/>
</dbReference>
<reference evidence="3 4" key="1">
    <citation type="submission" date="2024-09" db="EMBL/GenBank/DDBJ databases">
        <authorList>
            <person name="Sun Q."/>
            <person name="Mori K."/>
        </authorList>
    </citation>
    <scope>NUCLEOTIDE SEQUENCE [LARGE SCALE GENOMIC DNA]</scope>
    <source>
        <strain evidence="3 4">JCM 3307</strain>
    </source>
</reference>
<dbReference type="SUPFAM" id="SSF52402">
    <property type="entry name" value="Adenine nucleotide alpha hydrolases-like"/>
    <property type="match status" value="2"/>
</dbReference>
<feature type="domain" description="UspA" evidence="2">
    <location>
        <begin position="5"/>
        <end position="126"/>
    </location>
</feature>
<comment type="similarity">
    <text evidence="1">Belongs to the universal stress protein A family.</text>
</comment>
<evidence type="ECO:0000313" key="4">
    <source>
        <dbReference type="Proteomes" id="UP001589608"/>
    </source>
</evidence>
<evidence type="ECO:0000256" key="1">
    <source>
        <dbReference type="ARBA" id="ARBA00008791"/>
    </source>
</evidence>
<dbReference type="PANTHER" id="PTHR46553">
    <property type="entry name" value="ADENINE NUCLEOTIDE ALPHA HYDROLASES-LIKE SUPERFAMILY PROTEIN"/>
    <property type="match status" value="1"/>
</dbReference>
<dbReference type="Gene3D" id="3.40.50.620">
    <property type="entry name" value="HUPs"/>
    <property type="match status" value="2"/>
</dbReference>
<dbReference type="PANTHER" id="PTHR46553:SF3">
    <property type="entry name" value="ADENINE NUCLEOTIDE ALPHA HYDROLASES-LIKE SUPERFAMILY PROTEIN"/>
    <property type="match status" value="1"/>
</dbReference>
<dbReference type="InterPro" id="IPR006016">
    <property type="entry name" value="UspA"/>
</dbReference>
<accession>A0ABV5MLK9</accession>
<name>A0ABV5MLK9_9ACTN</name>
<feature type="domain" description="UspA" evidence="2">
    <location>
        <begin position="144"/>
        <end position="277"/>
    </location>
</feature>
<sequence>MAYRYGPVVVGVDGSPDSIGALRWSADAACRWNRTLIVVTAVSHDDDEGEAIAVRAAAEARRWRVGIETTGRVRRGEPIDVLRGYAEDARLVVVGGRGAGGGGGRPLGTVSAALGARADAPVLIVHNGSRWAAADATMPRHGPVVTGFDGSDSARRALRTAFEEAASRCGRLVILQAWPHPGLWRPGDQRGVDLRAEETAVHQALREAAAPWCREHPLLEVEVRGEPGDPVPALAAASQWASLLVVGTRCPADRVQPTSPSVAAQILQHAVCPVLVAHGPCHAASQHSAPAAAGRGSTP</sequence>
<dbReference type="InterPro" id="IPR014729">
    <property type="entry name" value="Rossmann-like_a/b/a_fold"/>
</dbReference>
<gene>
    <name evidence="3" type="ORF">ACFFTR_40760</name>
</gene>
<keyword evidence="4" id="KW-1185">Reference proteome</keyword>
<organism evidence="3 4">
    <name type="scientific">Dactylosporangium vinaceum</name>
    <dbReference type="NCBI Taxonomy" id="53362"/>
    <lineage>
        <taxon>Bacteria</taxon>
        <taxon>Bacillati</taxon>
        <taxon>Actinomycetota</taxon>
        <taxon>Actinomycetes</taxon>
        <taxon>Micromonosporales</taxon>
        <taxon>Micromonosporaceae</taxon>
        <taxon>Dactylosporangium</taxon>
    </lineage>
</organism>
<comment type="caution">
    <text evidence="3">The sequence shown here is derived from an EMBL/GenBank/DDBJ whole genome shotgun (WGS) entry which is preliminary data.</text>
</comment>
<evidence type="ECO:0000313" key="3">
    <source>
        <dbReference type="EMBL" id="MFB9449448.1"/>
    </source>
</evidence>
<proteinExistence type="inferred from homology"/>
<evidence type="ECO:0000259" key="2">
    <source>
        <dbReference type="Pfam" id="PF00582"/>
    </source>
</evidence>
<dbReference type="Pfam" id="PF00582">
    <property type="entry name" value="Usp"/>
    <property type="match status" value="2"/>
</dbReference>
<protein>
    <submittedName>
        <fullName evidence="3">Universal stress protein</fullName>
    </submittedName>
</protein>
<dbReference type="EMBL" id="JBHMCA010000067">
    <property type="protein sequence ID" value="MFB9449448.1"/>
    <property type="molecule type" value="Genomic_DNA"/>
</dbReference>
<dbReference type="Proteomes" id="UP001589608">
    <property type="component" value="Unassembled WGS sequence"/>
</dbReference>
<dbReference type="InterPro" id="IPR006015">
    <property type="entry name" value="Universal_stress_UspA"/>
</dbReference>